<comment type="caution">
    <text evidence="2">The sequence shown here is derived from an EMBL/GenBank/DDBJ whole genome shotgun (WGS) entry which is preliminary data.</text>
</comment>
<evidence type="ECO:0000313" key="3">
    <source>
        <dbReference type="Proteomes" id="UP001596287"/>
    </source>
</evidence>
<sequence length="169" mass="19382">MKRILQLFLIFSAFAGFGQINVEVTSNGINPNPVTGTLPAMTDERFIELTQMWAPEFSRGEFDITEVTENSITIDAFRDNAFLYRNKGETFFHKIKYQLKVSKNGNSYTSSFKILEIYANKVLLKSTISDYFLSNENLKEGFEEVKPTLERSVNIILNSFDSYLKNTKS</sequence>
<dbReference type="EMBL" id="JBHSQB010000007">
    <property type="protein sequence ID" value="MFC6096598.1"/>
    <property type="molecule type" value="Genomic_DNA"/>
</dbReference>
<feature type="chain" id="PRO_5045221057" description="DUF4468 domain-containing protein" evidence="1">
    <location>
        <begin position="16"/>
        <end position="169"/>
    </location>
</feature>
<keyword evidence="3" id="KW-1185">Reference proteome</keyword>
<evidence type="ECO:0000313" key="2">
    <source>
        <dbReference type="EMBL" id="MFC6096598.1"/>
    </source>
</evidence>
<protein>
    <recommendedName>
        <fullName evidence="4">DUF4468 domain-containing protein</fullName>
    </recommendedName>
</protein>
<proteinExistence type="predicted"/>
<evidence type="ECO:0000256" key="1">
    <source>
        <dbReference type="SAM" id="SignalP"/>
    </source>
</evidence>
<organism evidence="2 3">
    <name type="scientific">Flavobacterium qiangtangense</name>
    <dbReference type="NCBI Taxonomy" id="1442595"/>
    <lineage>
        <taxon>Bacteria</taxon>
        <taxon>Pseudomonadati</taxon>
        <taxon>Bacteroidota</taxon>
        <taxon>Flavobacteriia</taxon>
        <taxon>Flavobacteriales</taxon>
        <taxon>Flavobacteriaceae</taxon>
        <taxon>Flavobacterium</taxon>
    </lineage>
</organism>
<reference evidence="3" key="1">
    <citation type="journal article" date="2019" name="Int. J. Syst. Evol. Microbiol.">
        <title>The Global Catalogue of Microorganisms (GCM) 10K type strain sequencing project: providing services to taxonomists for standard genome sequencing and annotation.</title>
        <authorList>
            <consortium name="The Broad Institute Genomics Platform"/>
            <consortium name="The Broad Institute Genome Sequencing Center for Infectious Disease"/>
            <person name="Wu L."/>
            <person name="Ma J."/>
        </authorList>
    </citation>
    <scope>NUCLEOTIDE SEQUENCE [LARGE SCALE GENOMIC DNA]</scope>
    <source>
        <strain evidence="3">CCUG 49679</strain>
    </source>
</reference>
<dbReference type="Proteomes" id="UP001596287">
    <property type="component" value="Unassembled WGS sequence"/>
</dbReference>
<keyword evidence="1" id="KW-0732">Signal</keyword>
<dbReference type="RefSeq" id="WP_379791455.1">
    <property type="nucleotide sequence ID" value="NZ_JBHSQB010000007.1"/>
</dbReference>
<evidence type="ECO:0008006" key="4">
    <source>
        <dbReference type="Google" id="ProtNLM"/>
    </source>
</evidence>
<feature type="signal peptide" evidence="1">
    <location>
        <begin position="1"/>
        <end position="15"/>
    </location>
</feature>
<accession>A0ABW1PLU1</accession>
<gene>
    <name evidence="2" type="ORF">ACFPVY_08060</name>
</gene>
<name>A0ABW1PLU1_9FLAO</name>